<sequence>MCAVGPVLGRMSVGVAVYFWQERSRDVWLREPEELTRTRGQVTCGAGVACVLKQCSQRRRAIYKRSSAAEAAQWICQTRCSGAIGLTPGEHAHGVFGHMRSRRPHEQ</sequence>
<evidence type="ECO:0000313" key="2">
    <source>
        <dbReference type="Proteomes" id="UP000729402"/>
    </source>
</evidence>
<dbReference type="EMBL" id="JAAALK010000288">
    <property type="protein sequence ID" value="KAG8052258.1"/>
    <property type="molecule type" value="Genomic_DNA"/>
</dbReference>
<reference evidence="1" key="2">
    <citation type="submission" date="2021-02" db="EMBL/GenBank/DDBJ databases">
        <authorList>
            <person name="Kimball J.A."/>
            <person name="Haas M.W."/>
            <person name="Macchietto M."/>
            <person name="Kono T."/>
            <person name="Duquette J."/>
            <person name="Shao M."/>
        </authorList>
    </citation>
    <scope>NUCLEOTIDE SEQUENCE</scope>
    <source>
        <tissue evidence="1">Fresh leaf tissue</tissue>
    </source>
</reference>
<proteinExistence type="predicted"/>
<reference evidence="1" key="1">
    <citation type="journal article" date="2021" name="bioRxiv">
        <title>Whole Genome Assembly and Annotation of Northern Wild Rice, Zizania palustris L., Supports a Whole Genome Duplication in the Zizania Genus.</title>
        <authorList>
            <person name="Haas M."/>
            <person name="Kono T."/>
            <person name="Macchietto M."/>
            <person name="Millas R."/>
            <person name="McGilp L."/>
            <person name="Shao M."/>
            <person name="Duquette J."/>
            <person name="Hirsch C.N."/>
            <person name="Kimball J."/>
        </authorList>
    </citation>
    <scope>NUCLEOTIDE SEQUENCE</scope>
    <source>
        <tissue evidence="1">Fresh leaf tissue</tissue>
    </source>
</reference>
<accession>A0A8J5RME3</accession>
<dbReference type="AlphaFoldDB" id="A0A8J5RME3"/>
<keyword evidence="2" id="KW-1185">Reference proteome</keyword>
<evidence type="ECO:0000313" key="1">
    <source>
        <dbReference type="EMBL" id="KAG8052258.1"/>
    </source>
</evidence>
<protein>
    <submittedName>
        <fullName evidence="1">Uncharacterized protein</fullName>
    </submittedName>
</protein>
<name>A0A8J5RME3_ZIZPA</name>
<organism evidence="1 2">
    <name type="scientific">Zizania palustris</name>
    <name type="common">Northern wild rice</name>
    <dbReference type="NCBI Taxonomy" id="103762"/>
    <lineage>
        <taxon>Eukaryota</taxon>
        <taxon>Viridiplantae</taxon>
        <taxon>Streptophyta</taxon>
        <taxon>Embryophyta</taxon>
        <taxon>Tracheophyta</taxon>
        <taxon>Spermatophyta</taxon>
        <taxon>Magnoliopsida</taxon>
        <taxon>Liliopsida</taxon>
        <taxon>Poales</taxon>
        <taxon>Poaceae</taxon>
        <taxon>BOP clade</taxon>
        <taxon>Oryzoideae</taxon>
        <taxon>Oryzeae</taxon>
        <taxon>Zizaniinae</taxon>
        <taxon>Zizania</taxon>
    </lineage>
</organism>
<dbReference type="Proteomes" id="UP000729402">
    <property type="component" value="Unassembled WGS sequence"/>
</dbReference>
<gene>
    <name evidence="1" type="ORF">GUJ93_ZPchr0001g32036</name>
</gene>
<comment type="caution">
    <text evidence="1">The sequence shown here is derived from an EMBL/GenBank/DDBJ whole genome shotgun (WGS) entry which is preliminary data.</text>
</comment>